<protein>
    <submittedName>
        <fullName evidence="7">Hydroxyacid dehydrogenase</fullName>
    </submittedName>
</protein>
<dbReference type="PROSITE" id="PS00671">
    <property type="entry name" value="D_2_HYDROXYACID_DH_3"/>
    <property type="match status" value="1"/>
</dbReference>
<dbReference type="Proteomes" id="UP000229307">
    <property type="component" value="Unassembled WGS sequence"/>
</dbReference>
<feature type="domain" description="D-isomer specific 2-hydroxyacid dehydrogenase catalytic" evidence="5">
    <location>
        <begin position="16"/>
        <end position="322"/>
    </location>
</feature>
<dbReference type="GO" id="GO:0051287">
    <property type="term" value="F:NAD binding"/>
    <property type="evidence" value="ECO:0007669"/>
    <property type="project" value="InterPro"/>
</dbReference>
<evidence type="ECO:0000256" key="1">
    <source>
        <dbReference type="ARBA" id="ARBA00005854"/>
    </source>
</evidence>
<dbReference type="FunFam" id="3.40.50.720:FF:000203">
    <property type="entry name" value="D-3-phosphoglycerate dehydrogenase (SerA)"/>
    <property type="match status" value="1"/>
</dbReference>
<dbReference type="AlphaFoldDB" id="A0A2M7SBI6"/>
<dbReference type="CDD" id="cd12177">
    <property type="entry name" value="2-Hacid_dh_12"/>
    <property type="match status" value="1"/>
</dbReference>
<comment type="similarity">
    <text evidence="1 4">Belongs to the D-isomer specific 2-hydroxyacid dehydrogenase family.</text>
</comment>
<evidence type="ECO:0000313" key="8">
    <source>
        <dbReference type="Proteomes" id="UP000229307"/>
    </source>
</evidence>
<dbReference type="PROSITE" id="PS00670">
    <property type="entry name" value="D_2_HYDROXYACID_DH_2"/>
    <property type="match status" value="1"/>
</dbReference>
<dbReference type="InterPro" id="IPR006140">
    <property type="entry name" value="D-isomer_DH_NAD-bd"/>
</dbReference>
<comment type="caution">
    <text evidence="7">The sequence shown here is derived from an EMBL/GenBank/DDBJ whole genome shotgun (WGS) entry which is preliminary data.</text>
</comment>
<dbReference type="PANTHER" id="PTHR42789:SF1">
    <property type="entry name" value="D-ISOMER SPECIFIC 2-HYDROXYACID DEHYDROGENASE FAMILY PROTEIN (AFU_ORTHOLOGUE AFUA_6G10090)"/>
    <property type="match status" value="1"/>
</dbReference>
<evidence type="ECO:0000259" key="6">
    <source>
        <dbReference type="Pfam" id="PF02826"/>
    </source>
</evidence>
<dbReference type="SUPFAM" id="SSF51735">
    <property type="entry name" value="NAD(P)-binding Rossmann-fold domains"/>
    <property type="match status" value="1"/>
</dbReference>
<evidence type="ECO:0000256" key="3">
    <source>
        <dbReference type="ARBA" id="ARBA00023027"/>
    </source>
</evidence>
<sequence>MKIAVVNSDTFGKYFPEHLERLSKIGKTEKIRVDRGISGMELAKKLAGFNIVIASISPVFSPEFFKNNEDIILISRHGVGCDNIDGDSATGAGVVVTKVPGNFEEDSVAEHAVALLFDVARKICPAASAVKNGKWSDRAKFLGIEITGKKVGIIGLGEIGTRFAEIMKKGFGTEILAYDPKLGPEEIRKRGAEPVYLEQLVKEADIISLHCPLTDETRGILGEKEFAGMKQGVIIINTARGGLIDEKALAKYLGSGKVSGAGLDVVENEPADAKHPLLKYENVVLVPHIAAYTVESLKKMGDKVVEDAEKAARKEIPDGVVNTDVLNRNGLRIRNTVES</sequence>
<feature type="domain" description="D-isomer specific 2-hydroxyacid dehydrogenase NAD-binding" evidence="6">
    <location>
        <begin position="113"/>
        <end position="290"/>
    </location>
</feature>
<reference evidence="8" key="1">
    <citation type="submission" date="2017-09" db="EMBL/GenBank/DDBJ databases">
        <title>Depth-based differentiation of microbial function through sediment-hosted aquifers and enrichment of novel symbionts in the deep terrestrial subsurface.</title>
        <authorList>
            <person name="Probst A.J."/>
            <person name="Ladd B."/>
            <person name="Jarett J.K."/>
            <person name="Geller-Mcgrath D.E."/>
            <person name="Sieber C.M.K."/>
            <person name="Emerson J.B."/>
            <person name="Anantharaman K."/>
            <person name="Thomas B.C."/>
            <person name="Malmstrom R."/>
            <person name="Stieglmeier M."/>
            <person name="Klingl A."/>
            <person name="Woyke T."/>
            <person name="Ryan C.M."/>
            <person name="Banfield J.F."/>
        </authorList>
    </citation>
    <scope>NUCLEOTIDE SEQUENCE [LARGE SCALE GENOMIC DNA]</scope>
</reference>
<dbReference type="InterPro" id="IPR050857">
    <property type="entry name" value="D-2-hydroxyacid_DH"/>
</dbReference>
<dbReference type="InterPro" id="IPR036291">
    <property type="entry name" value="NAD(P)-bd_dom_sf"/>
</dbReference>
<keyword evidence="3" id="KW-0520">NAD</keyword>
<evidence type="ECO:0000256" key="4">
    <source>
        <dbReference type="RuleBase" id="RU003719"/>
    </source>
</evidence>
<dbReference type="InterPro" id="IPR006139">
    <property type="entry name" value="D-isomer_2_OHA_DH_cat_dom"/>
</dbReference>
<dbReference type="InterPro" id="IPR029753">
    <property type="entry name" value="D-isomer_DH_CS"/>
</dbReference>
<dbReference type="GO" id="GO:0016616">
    <property type="term" value="F:oxidoreductase activity, acting on the CH-OH group of donors, NAD or NADP as acceptor"/>
    <property type="evidence" value="ECO:0007669"/>
    <property type="project" value="InterPro"/>
</dbReference>
<name>A0A2M7SBI6_9BACT</name>
<dbReference type="Pfam" id="PF02826">
    <property type="entry name" value="2-Hacid_dh_C"/>
    <property type="match status" value="1"/>
</dbReference>
<evidence type="ECO:0000313" key="7">
    <source>
        <dbReference type="EMBL" id="PIZ16858.1"/>
    </source>
</evidence>
<gene>
    <name evidence="7" type="ORF">COY52_05880</name>
</gene>
<proteinExistence type="inferred from homology"/>
<evidence type="ECO:0000256" key="2">
    <source>
        <dbReference type="ARBA" id="ARBA00023002"/>
    </source>
</evidence>
<dbReference type="PANTHER" id="PTHR42789">
    <property type="entry name" value="D-ISOMER SPECIFIC 2-HYDROXYACID DEHYDROGENASE FAMILY PROTEIN (AFU_ORTHOLOGUE AFUA_6G10090)"/>
    <property type="match status" value="1"/>
</dbReference>
<evidence type="ECO:0000259" key="5">
    <source>
        <dbReference type="Pfam" id="PF00389"/>
    </source>
</evidence>
<dbReference type="Gene3D" id="3.40.50.720">
    <property type="entry name" value="NAD(P)-binding Rossmann-like Domain"/>
    <property type="match status" value="2"/>
</dbReference>
<dbReference type="SUPFAM" id="SSF52283">
    <property type="entry name" value="Formate/glycerate dehydrogenase catalytic domain-like"/>
    <property type="match status" value="1"/>
</dbReference>
<dbReference type="Pfam" id="PF00389">
    <property type="entry name" value="2-Hacid_dh"/>
    <property type="match status" value="1"/>
</dbReference>
<keyword evidence="2 4" id="KW-0560">Oxidoreductase</keyword>
<dbReference type="EMBL" id="PFMR01000161">
    <property type="protein sequence ID" value="PIZ16858.1"/>
    <property type="molecule type" value="Genomic_DNA"/>
</dbReference>
<accession>A0A2M7SBI6</accession>
<organism evidence="7 8">
    <name type="scientific">Candidatus Desantisbacteria bacterium CG_4_10_14_0_8_um_filter_48_22</name>
    <dbReference type="NCBI Taxonomy" id="1974543"/>
    <lineage>
        <taxon>Bacteria</taxon>
        <taxon>Candidatus Desantisiibacteriota</taxon>
    </lineage>
</organism>